<dbReference type="Gene3D" id="3.10.20.90">
    <property type="entry name" value="Phosphatidylinositol 3-kinase Catalytic Subunit, Chain A, domain 1"/>
    <property type="match status" value="1"/>
</dbReference>
<feature type="transmembrane region" description="Helical" evidence="7">
    <location>
        <begin position="134"/>
        <end position="152"/>
    </location>
</feature>
<feature type="transmembrane region" description="Helical" evidence="7">
    <location>
        <begin position="216"/>
        <end position="233"/>
    </location>
</feature>
<evidence type="ECO:0000313" key="9">
    <source>
        <dbReference type="EMBL" id="BBX48270.1"/>
    </source>
</evidence>
<evidence type="ECO:0000256" key="2">
    <source>
        <dbReference type="ARBA" id="ARBA00006162"/>
    </source>
</evidence>
<sequence>MNQTAAVANPNGFPPRDAMLRRVTVHADSVRADLALPESVPLGSLLPAIVDIISGKRGFQAGRVAARYQMSLPGHIALDLSKTLSQIGIRDGALLILSTSSAELAAPRLDDVAEAVSESLTGSDRQWAPRASRLTAVLVAGWLAVVGAAIVVRGVSDAIRAETVAVSALTSLVGLAAGITAYRVFRENSAGLTLGLIGCGFAAIAGTSLIPGDVGAPNVLCAASACATSAAVMRVMSCHAAVFTALMGFGAVTATVALVGAVCSVPLRALGAGSAAISLILIEVSAPMSIMLAGLSSQLQSQPMLNSDRLKTRAIRARVYLNSMVGAFSASAALGAVGAALGPHPASGPLLAFTALIGGVLLSRARAHRDLAMSLPLITCGTLTLSGASIAAATAHPLQSVYIAAVSVGLAAAALCLGFVNLSTKISPVGQRVAELMEYLALAAVVPLACWICGFYAVARGFNLP</sequence>
<keyword evidence="10" id="KW-1185">Reference proteome</keyword>
<feature type="domain" description="EccD-like transmembrane" evidence="8">
    <location>
        <begin position="133"/>
        <end position="461"/>
    </location>
</feature>
<keyword evidence="6 7" id="KW-0472">Membrane</keyword>
<dbReference type="InterPro" id="IPR024962">
    <property type="entry name" value="YukD-like"/>
</dbReference>
<dbReference type="Pfam" id="PF19053">
    <property type="entry name" value="EccD"/>
    <property type="match status" value="1"/>
</dbReference>
<protein>
    <submittedName>
        <fullName evidence="9">ESX-4 secretion system protein eccD4</fullName>
    </submittedName>
</protein>
<evidence type="ECO:0000259" key="8">
    <source>
        <dbReference type="Pfam" id="PF19053"/>
    </source>
</evidence>
<dbReference type="KEGG" id="mcoo:MCOO_42850"/>
<feature type="transmembrane region" description="Helical" evidence="7">
    <location>
        <begin position="240"/>
        <end position="267"/>
    </location>
</feature>
<feature type="transmembrane region" description="Helical" evidence="7">
    <location>
        <begin position="401"/>
        <end position="424"/>
    </location>
</feature>
<keyword evidence="4 7" id="KW-0812">Transmembrane</keyword>
<feature type="transmembrane region" description="Helical" evidence="7">
    <location>
        <begin position="375"/>
        <end position="395"/>
    </location>
</feature>
<dbReference type="Pfam" id="PF08817">
    <property type="entry name" value="YukD"/>
    <property type="match status" value="1"/>
</dbReference>
<feature type="transmembrane region" description="Helical" evidence="7">
    <location>
        <begin position="319"/>
        <end position="340"/>
    </location>
</feature>
<dbReference type="Proteomes" id="UP000465866">
    <property type="component" value="Chromosome"/>
</dbReference>
<keyword evidence="3" id="KW-1003">Cell membrane</keyword>
<gene>
    <name evidence="9" type="primary">eccD4</name>
    <name evidence="9" type="ORF">MCOO_42850</name>
</gene>
<dbReference type="AlphaFoldDB" id="A0A7I7L1N2"/>
<evidence type="ECO:0000256" key="1">
    <source>
        <dbReference type="ARBA" id="ARBA00004651"/>
    </source>
</evidence>
<comment type="subcellular location">
    <subcellularLocation>
        <location evidence="1">Cell membrane</location>
        <topology evidence="1">Multi-pass membrane protein</topology>
    </subcellularLocation>
</comment>
<organism evidence="9 10">
    <name type="scientific">Mycobacterium cookii</name>
    <dbReference type="NCBI Taxonomy" id="1775"/>
    <lineage>
        <taxon>Bacteria</taxon>
        <taxon>Bacillati</taxon>
        <taxon>Actinomycetota</taxon>
        <taxon>Actinomycetes</taxon>
        <taxon>Mycobacteriales</taxon>
        <taxon>Mycobacteriaceae</taxon>
        <taxon>Mycobacterium</taxon>
    </lineage>
</organism>
<comment type="similarity">
    <text evidence="2">Belongs to the EccD/Snm4 family.</text>
</comment>
<dbReference type="InterPro" id="IPR006707">
    <property type="entry name" value="T7SS_EccD"/>
</dbReference>
<evidence type="ECO:0000256" key="4">
    <source>
        <dbReference type="ARBA" id="ARBA00022692"/>
    </source>
</evidence>
<proteinExistence type="inferred from homology"/>
<feature type="transmembrane region" description="Helical" evidence="7">
    <location>
        <begin position="164"/>
        <end position="185"/>
    </location>
</feature>
<evidence type="ECO:0000256" key="5">
    <source>
        <dbReference type="ARBA" id="ARBA00022989"/>
    </source>
</evidence>
<accession>A0A7I7L1N2</accession>
<feature type="transmembrane region" description="Helical" evidence="7">
    <location>
        <begin position="192"/>
        <end position="210"/>
    </location>
</feature>
<name>A0A7I7L1N2_9MYCO</name>
<dbReference type="EMBL" id="AP022569">
    <property type="protein sequence ID" value="BBX48270.1"/>
    <property type="molecule type" value="Genomic_DNA"/>
</dbReference>
<dbReference type="InterPro" id="IPR044049">
    <property type="entry name" value="EccD_transm"/>
</dbReference>
<keyword evidence="5 7" id="KW-1133">Transmembrane helix</keyword>
<evidence type="ECO:0000256" key="7">
    <source>
        <dbReference type="SAM" id="Phobius"/>
    </source>
</evidence>
<feature type="transmembrane region" description="Helical" evidence="7">
    <location>
        <begin position="436"/>
        <end position="459"/>
    </location>
</feature>
<evidence type="ECO:0000256" key="6">
    <source>
        <dbReference type="ARBA" id="ARBA00023136"/>
    </source>
</evidence>
<reference evidence="9 10" key="1">
    <citation type="journal article" date="2019" name="Emerg. Microbes Infect.">
        <title>Comprehensive subspecies identification of 175 nontuberculous mycobacteria species based on 7547 genomic profiles.</title>
        <authorList>
            <person name="Matsumoto Y."/>
            <person name="Kinjo T."/>
            <person name="Motooka D."/>
            <person name="Nabeya D."/>
            <person name="Jung N."/>
            <person name="Uechi K."/>
            <person name="Horii T."/>
            <person name="Iida T."/>
            <person name="Fujita J."/>
            <person name="Nakamura S."/>
        </authorList>
    </citation>
    <scope>NUCLEOTIDE SEQUENCE [LARGE SCALE GENOMIC DNA]</scope>
    <source>
        <strain evidence="9 10">JCM 12404</strain>
    </source>
</reference>
<feature type="transmembrane region" description="Helical" evidence="7">
    <location>
        <begin position="346"/>
        <end position="363"/>
    </location>
</feature>
<feature type="transmembrane region" description="Helical" evidence="7">
    <location>
        <begin position="273"/>
        <end position="295"/>
    </location>
</feature>
<dbReference type="GO" id="GO:0005886">
    <property type="term" value="C:plasma membrane"/>
    <property type="evidence" value="ECO:0007669"/>
    <property type="project" value="UniProtKB-SubCell"/>
</dbReference>
<dbReference type="NCBIfam" id="TIGR03920">
    <property type="entry name" value="T7SS_EccD"/>
    <property type="match status" value="1"/>
</dbReference>
<evidence type="ECO:0000313" key="10">
    <source>
        <dbReference type="Proteomes" id="UP000465866"/>
    </source>
</evidence>
<evidence type="ECO:0000256" key="3">
    <source>
        <dbReference type="ARBA" id="ARBA00022475"/>
    </source>
</evidence>
<dbReference type="PIRSF" id="PIRSF017804">
    <property type="entry name" value="Secretion_EccD1"/>
    <property type="match status" value="1"/>
</dbReference>